<evidence type="ECO:0000256" key="3">
    <source>
        <dbReference type="ARBA" id="ARBA00023004"/>
    </source>
</evidence>
<comment type="caution">
    <text evidence="7">The sequence shown here is derived from an EMBL/GenBank/DDBJ whole genome shotgun (WGS) entry which is preliminary data.</text>
</comment>
<dbReference type="InterPro" id="IPR036909">
    <property type="entry name" value="Cyt_c-like_dom_sf"/>
</dbReference>
<dbReference type="InterPro" id="IPR051459">
    <property type="entry name" value="Cytochrome_c-type_DH"/>
</dbReference>
<reference evidence="7 8" key="1">
    <citation type="journal article" date="2016" name="Nat. Commun.">
        <title>Thousands of microbial genomes shed light on interconnected biogeochemical processes in an aquifer system.</title>
        <authorList>
            <person name="Anantharaman K."/>
            <person name="Brown C.T."/>
            <person name="Hug L.A."/>
            <person name="Sharon I."/>
            <person name="Castelle C.J."/>
            <person name="Probst A.J."/>
            <person name="Thomas B.C."/>
            <person name="Singh A."/>
            <person name="Wilkins M.J."/>
            <person name="Karaoz U."/>
            <person name="Brodie E.L."/>
            <person name="Williams K.H."/>
            <person name="Hubbard S.S."/>
            <person name="Banfield J.F."/>
        </authorList>
    </citation>
    <scope>NUCLEOTIDE SEQUENCE [LARGE SCALE GENOMIC DNA]</scope>
    <source>
        <strain evidence="8">RIFCSPLOWO2_12_FULL_64_10</strain>
    </source>
</reference>
<protein>
    <recommendedName>
        <fullName evidence="6">Cytochrome c domain-containing protein</fullName>
    </recommendedName>
</protein>
<dbReference type="GO" id="GO:0009055">
    <property type="term" value="F:electron transfer activity"/>
    <property type="evidence" value="ECO:0007669"/>
    <property type="project" value="InterPro"/>
</dbReference>
<evidence type="ECO:0000256" key="5">
    <source>
        <dbReference type="SAM" id="MobiDB-lite"/>
    </source>
</evidence>
<keyword evidence="2 4" id="KW-0479">Metal-binding</keyword>
<dbReference type="PANTHER" id="PTHR35008">
    <property type="entry name" value="BLL4482 PROTEIN-RELATED"/>
    <property type="match status" value="1"/>
</dbReference>
<dbReference type="SUPFAM" id="SSF46626">
    <property type="entry name" value="Cytochrome c"/>
    <property type="match status" value="2"/>
</dbReference>
<name>A0A1F6CAC3_HANXR</name>
<dbReference type="GO" id="GO:0046872">
    <property type="term" value="F:metal ion binding"/>
    <property type="evidence" value="ECO:0007669"/>
    <property type="project" value="UniProtKB-KW"/>
</dbReference>
<accession>A0A1F6CAC3</accession>
<organism evidence="7 8">
    <name type="scientific">Handelsmanbacteria sp. (strain RIFCSPLOWO2_12_FULL_64_10)</name>
    <dbReference type="NCBI Taxonomy" id="1817868"/>
    <lineage>
        <taxon>Bacteria</taxon>
        <taxon>Candidatus Handelsmaniibacteriota</taxon>
    </lineage>
</organism>
<keyword evidence="1 4" id="KW-0349">Heme</keyword>
<proteinExistence type="predicted"/>
<dbReference type="PROSITE" id="PS51007">
    <property type="entry name" value="CYTC"/>
    <property type="match status" value="1"/>
</dbReference>
<evidence type="ECO:0000313" key="7">
    <source>
        <dbReference type="EMBL" id="OGG46106.1"/>
    </source>
</evidence>
<keyword evidence="3 4" id="KW-0408">Iron</keyword>
<dbReference type="AlphaFoldDB" id="A0A1F6CAC3"/>
<evidence type="ECO:0000313" key="8">
    <source>
        <dbReference type="Proteomes" id="UP000178606"/>
    </source>
</evidence>
<evidence type="ECO:0000256" key="2">
    <source>
        <dbReference type="ARBA" id="ARBA00022723"/>
    </source>
</evidence>
<dbReference type="Proteomes" id="UP000178606">
    <property type="component" value="Unassembled WGS sequence"/>
</dbReference>
<dbReference type="Pfam" id="PF00034">
    <property type="entry name" value="Cytochrom_C"/>
    <property type="match status" value="1"/>
</dbReference>
<feature type="domain" description="Cytochrome c" evidence="6">
    <location>
        <begin position="100"/>
        <end position="216"/>
    </location>
</feature>
<gene>
    <name evidence="7" type="ORF">A3F84_26815</name>
</gene>
<dbReference type="GO" id="GO:0020037">
    <property type="term" value="F:heme binding"/>
    <property type="evidence" value="ECO:0007669"/>
    <property type="project" value="InterPro"/>
</dbReference>
<sequence length="244" mass="26803">MVAPNISPDPETGAGAWTDDMFARAIREGIGHDGRALLPVMPYREYRVLSDEDLASIVVYVRSIEPVRHALPKIQIPERLKNSLTPEPVPASVPAPDLSDPVQRGAYLVRIGNCAECHSRKTTDPKNFFQPIPGLEFAGGVVFSVFFKALGGDVASANLTPDPSGIPYYDEALFLQAMRTGRVGARKLNPVMPWGYFQNMTDEDLKAIFAYLRTLKPVKHSVDNTEPPTDCKLCGRKHGGGERN</sequence>
<dbReference type="EMBL" id="MFKF01000341">
    <property type="protein sequence ID" value="OGG46106.1"/>
    <property type="molecule type" value="Genomic_DNA"/>
</dbReference>
<evidence type="ECO:0000256" key="4">
    <source>
        <dbReference type="PROSITE-ProRule" id="PRU00433"/>
    </source>
</evidence>
<evidence type="ECO:0000256" key="1">
    <source>
        <dbReference type="ARBA" id="ARBA00022617"/>
    </source>
</evidence>
<dbReference type="InterPro" id="IPR009056">
    <property type="entry name" value="Cyt_c-like_dom"/>
</dbReference>
<dbReference type="Gene3D" id="1.10.760.10">
    <property type="entry name" value="Cytochrome c-like domain"/>
    <property type="match status" value="1"/>
</dbReference>
<evidence type="ECO:0000259" key="6">
    <source>
        <dbReference type="PROSITE" id="PS51007"/>
    </source>
</evidence>
<feature type="region of interest" description="Disordered" evidence="5">
    <location>
        <begin position="222"/>
        <end position="244"/>
    </location>
</feature>
<dbReference type="PANTHER" id="PTHR35008:SF4">
    <property type="entry name" value="BLL4482 PROTEIN"/>
    <property type="match status" value="1"/>
</dbReference>